<dbReference type="GO" id="GO:0004222">
    <property type="term" value="F:metalloendopeptidase activity"/>
    <property type="evidence" value="ECO:0007669"/>
    <property type="project" value="InterPro"/>
</dbReference>
<keyword evidence="2" id="KW-0732">Signal</keyword>
<dbReference type="Gene3D" id="3.40.390.10">
    <property type="entry name" value="Collagenase (Catalytic Domain)"/>
    <property type="match status" value="1"/>
</dbReference>
<evidence type="ECO:0000313" key="4">
    <source>
        <dbReference type="EMBL" id="GFN88938.1"/>
    </source>
</evidence>
<dbReference type="InterPro" id="IPR024079">
    <property type="entry name" value="MetalloPept_cat_dom_sf"/>
</dbReference>
<dbReference type="Pfam" id="PF01421">
    <property type="entry name" value="Reprolysin"/>
    <property type="match status" value="1"/>
</dbReference>
<dbReference type="PANTHER" id="PTHR11905:SF159">
    <property type="entry name" value="ADAM METALLOPROTEASE"/>
    <property type="match status" value="1"/>
</dbReference>
<reference evidence="4 5" key="1">
    <citation type="journal article" date="2021" name="Elife">
        <title>Chloroplast acquisition without the gene transfer in kleptoplastic sea slugs, Plakobranchus ocellatus.</title>
        <authorList>
            <person name="Maeda T."/>
            <person name="Takahashi S."/>
            <person name="Yoshida T."/>
            <person name="Shimamura S."/>
            <person name="Takaki Y."/>
            <person name="Nagai Y."/>
            <person name="Toyoda A."/>
            <person name="Suzuki Y."/>
            <person name="Arimoto A."/>
            <person name="Ishii H."/>
            <person name="Satoh N."/>
            <person name="Nishiyama T."/>
            <person name="Hasebe M."/>
            <person name="Maruyama T."/>
            <person name="Minagawa J."/>
            <person name="Obokata J."/>
            <person name="Shigenobu S."/>
        </authorList>
    </citation>
    <scope>NUCLEOTIDE SEQUENCE [LARGE SCALE GENOMIC DNA]</scope>
</reference>
<dbReference type="GO" id="GO:0046872">
    <property type="term" value="F:metal ion binding"/>
    <property type="evidence" value="ECO:0007669"/>
    <property type="project" value="UniProtKB-KW"/>
</dbReference>
<keyword evidence="4" id="KW-0645">Protease</keyword>
<keyword evidence="1" id="KW-0862">Zinc</keyword>
<keyword evidence="5" id="KW-1185">Reference proteome</keyword>
<organism evidence="4 5">
    <name type="scientific">Plakobranchus ocellatus</name>
    <dbReference type="NCBI Taxonomy" id="259542"/>
    <lineage>
        <taxon>Eukaryota</taxon>
        <taxon>Metazoa</taxon>
        <taxon>Spiralia</taxon>
        <taxon>Lophotrochozoa</taxon>
        <taxon>Mollusca</taxon>
        <taxon>Gastropoda</taxon>
        <taxon>Heterobranchia</taxon>
        <taxon>Euthyneura</taxon>
        <taxon>Panpulmonata</taxon>
        <taxon>Sacoglossa</taxon>
        <taxon>Placobranchoidea</taxon>
        <taxon>Plakobranchidae</taxon>
        <taxon>Plakobranchus</taxon>
    </lineage>
</organism>
<name>A0AAV3Z3G6_9GAST</name>
<dbReference type="Gene3D" id="3.40.1620.60">
    <property type="match status" value="1"/>
</dbReference>
<comment type="caution">
    <text evidence="4">The sequence shown here is derived from an EMBL/GenBank/DDBJ whole genome shotgun (WGS) entry which is preliminary data.</text>
</comment>
<keyword evidence="1" id="KW-0479">Metal-binding</keyword>
<proteinExistence type="predicted"/>
<dbReference type="PANTHER" id="PTHR11905">
    <property type="entry name" value="ADAM A DISINTEGRIN AND METALLOPROTEASE DOMAIN"/>
    <property type="match status" value="1"/>
</dbReference>
<dbReference type="AlphaFoldDB" id="A0AAV3Z3G6"/>
<sequence>MSFTSAVCVFVVTVSVLSLCVTQGLEYVLEVLVVLDKPSVERWEPEARQAGNTLDMEVRGLMLEVNTVYRALQAQGINISVSLTDDRVIYAQDNILCETNTNCPPFVDSLLSLHLFKKWLDSQAFTFDAALLITAYPFLDSNIGRAELGTVCQGGISVVAPYYDISQVQNIAHELGHVLGLDHDGETNSCPGSDGFVMRRRSSPLDRNAHTFSACSVEHLRVLLPSSQCLSPENTTAIRSPRFGQLVGADESCRRYTGLHVSRYYYYKGSYTRICESVVCEVSLEVISDAKFNVFGVPVRSPEGMQCESRHSCQEGHCVSDPTASPIWNKRCPFGDTPSPFSQQIQTCLDVKNQTKCDFLMWKDICCETCNM</sequence>
<dbReference type="EMBL" id="BLXT01001882">
    <property type="protein sequence ID" value="GFN88938.1"/>
    <property type="molecule type" value="Genomic_DNA"/>
</dbReference>
<feature type="domain" description="Peptidase M12B" evidence="3">
    <location>
        <begin position="27"/>
        <end position="224"/>
    </location>
</feature>
<evidence type="ECO:0000313" key="5">
    <source>
        <dbReference type="Proteomes" id="UP000735302"/>
    </source>
</evidence>
<gene>
    <name evidence="4" type="ORF">PoB_001544400</name>
</gene>
<dbReference type="Proteomes" id="UP000735302">
    <property type="component" value="Unassembled WGS sequence"/>
</dbReference>
<feature type="signal peptide" evidence="2">
    <location>
        <begin position="1"/>
        <end position="24"/>
    </location>
</feature>
<accession>A0AAV3Z3G6</accession>
<feature type="chain" id="PRO_5043730255" evidence="2">
    <location>
        <begin position="25"/>
        <end position="372"/>
    </location>
</feature>
<feature type="binding site" evidence="1">
    <location>
        <position position="177"/>
    </location>
    <ligand>
        <name>Zn(2+)</name>
        <dbReference type="ChEBI" id="CHEBI:29105"/>
        <note>catalytic</note>
    </ligand>
</feature>
<evidence type="ECO:0000256" key="2">
    <source>
        <dbReference type="SAM" id="SignalP"/>
    </source>
</evidence>
<keyword evidence="4" id="KW-0482">Metalloprotease</keyword>
<feature type="binding site" evidence="1">
    <location>
        <position position="183"/>
    </location>
    <ligand>
        <name>Zn(2+)</name>
        <dbReference type="ChEBI" id="CHEBI:29105"/>
        <note>catalytic</note>
    </ligand>
</feature>
<protein>
    <submittedName>
        <fullName evidence="4">Zinc metalloproteinase/disintegrin</fullName>
    </submittedName>
</protein>
<feature type="active site" evidence="1">
    <location>
        <position position="174"/>
    </location>
</feature>
<evidence type="ECO:0000259" key="3">
    <source>
        <dbReference type="PROSITE" id="PS50215"/>
    </source>
</evidence>
<dbReference type="InterPro" id="IPR001590">
    <property type="entry name" value="Peptidase_M12B"/>
</dbReference>
<keyword evidence="4" id="KW-0378">Hydrolase</keyword>
<dbReference type="GO" id="GO:0006509">
    <property type="term" value="P:membrane protein ectodomain proteolysis"/>
    <property type="evidence" value="ECO:0007669"/>
    <property type="project" value="TreeGrafter"/>
</dbReference>
<dbReference type="SUPFAM" id="SSF55486">
    <property type="entry name" value="Metalloproteases ('zincins'), catalytic domain"/>
    <property type="match status" value="1"/>
</dbReference>
<dbReference type="PROSITE" id="PS50215">
    <property type="entry name" value="ADAM_MEPRO"/>
    <property type="match status" value="1"/>
</dbReference>
<evidence type="ECO:0000256" key="1">
    <source>
        <dbReference type="PROSITE-ProRule" id="PRU00276"/>
    </source>
</evidence>
<feature type="binding site" evidence="1">
    <location>
        <position position="173"/>
    </location>
    <ligand>
        <name>Zn(2+)</name>
        <dbReference type="ChEBI" id="CHEBI:29105"/>
        <note>catalytic</note>
    </ligand>
</feature>
<comment type="caution">
    <text evidence="1">Lacks conserved residue(s) required for the propagation of feature annotation.</text>
</comment>